<gene>
    <name evidence="1" type="ORF">LCGC14_2835260</name>
</gene>
<dbReference type="EMBL" id="LAZR01054108">
    <property type="protein sequence ID" value="KKK79264.1"/>
    <property type="molecule type" value="Genomic_DNA"/>
</dbReference>
<organism evidence="1">
    <name type="scientific">marine sediment metagenome</name>
    <dbReference type="NCBI Taxonomy" id="412755"/>
    <lineage>
        <taxon>unclassified sequences</taxon>
        <taxon>metagenomes</taxon>
        <taxon>ecological metagenomes</taxon>
    </lineage>
</organism>
<accession>A0A0F9AL91</accession>
<sequence>MTEVWYDIHVGTAVVVPDGMAKFMERVAEAVTRKRIDVVARVRSGFWVIEVKPVCGQEAIGQALVYRDLFAREYAGVSEVVPVVVCELAEVDVIDTADELGVLIFTIDGILK</sequence>
<dbReference type="AlphaFoldDB" id="A0A0F9AL91"/>
<evidence type="ECO:0000313" key="1">
    <source>
        <dbReference type="EMBL" id="KKK79264.1"/>
    </source>
</evidence>
<name>A0A0F9AL91_9ZZZZ</name>
<comment type="caution">
    <text evidence="1">The sequence shown here is derived from an EMBL/GenBank/DDBJ whole genome shotgun (WGS) entry which is preliminary data.</text>
</comment>
<proteinExistence type="predicted"/>
<feature type="non-terminal residue" evidence="1">
    <location>
        <position position="1"/>
    </location>
</feature>
<protein>
    <submittedName>
        <fullName evidence="1">Uncharacterized protein</fullName>
    </submittedName>
</protein>
<reference evidence="1" key="1">
    <citation type="journal article" date="2015" name="Nature">
        <title>Complex archaea that bridge the gap between prokaryotes and eukaryotes.</title>
        <authorList>
            <person name="Spang A."/>
            <person name="Saw J.H."/>
            <person name="Jorgensen S.L."/>
            <person name="Zaremba-Niedzwiedzka K."/>
            <person name="Martijn J."/>
            <person name="Lind A.E."/>
            <person name="van Eijk R."/>
            <person name="Schleper C."/>
            <person name="Guy L."/>
            <person name="Ettema T.J."/>
        </authorList>
    </citation>
    <scope>NUCLEOTIDE SEQUENCE</scope>
</reference>